<dbReference type="GO" id="GO:0003755">
    <property type="term" value="F:peptidyl-prolyl cis-trans isomerase activity"/>
    <property type="evidence" value="ECO:0007669"/>
    <property type="project" value="UniProtKB-KW"/>
</dbReference>
<evidence type="ECO:0000256" key="3">
    <source>
        <dbReference type="ARBA" id="ARBA00022574"/>
    </source>
</evidence>
<dbReference type="Gene3D" id="2.40.100.10">
    <property type="entry name" value="Cyclophilin-like"/>
    <property type="match status" value="1"/>
</dbReference>
<dbReference type="PROSITE" id="PS00170">
    <property type="entry name" value="CSA_PPIASE_1"/>
    <property type="match status" value="1"/>
</dbReference>
<protein>
    <recommendedName>
        <fullName evidence="2">peptidylprolyl isomerase</fullName>
        <ecNumber evidence="2">5.2.1.8</ecNumber>
    </recommendedName>
</protein>
<dbReference type="Pfam" id="PF15911">
    <property type="entry name" value="Beta-prop_WDR19_2nd"/>
    <property type="match status" value="1"/>
</dbReference>
<dbReference type="SUPFAM" id="SSF50978">
    <property type="entry name" value="WD40 repeat-like"/>
    <property type="match status" value="1"/>
</dbReference>
<evidence type="ECO:0000313" key="9">
    <source>
        <dbReference type="EMBL" id="PVU86047.1"/>
    </source>
</evidence>
<dbReference type="AlphaFoldDB" id="A0A2T9Y160"/>
<reference evidence="9 10" key="1">
    <citation type="journal article" date="2018" name="MBio">
        <title>Comparative Genomics Reveals the Core Gene Toolbox for the Fungus-Insect Symbiosis.</title>
        <authorList>
            <person name="Wang Y."/>
            <person name="Stata M."/>
            <person name="Wang W."/>
            <person name="Stajich J.E."/>
            <person name="White M.M."/>
            <person name="Moncalvo J.M."/>
        </authorList>
    </citation>
    <scope>NUCLEOTIDE SEQUENCE [LARGE SCALE GENOMIC DNA]</scope>
    <source>
        <strain evidence="9 10">SC-DP-2</strain>
    </source>
</reference>
<dbReference type="EC" id="5.2.1.8" evidence="2"/>
<evidence type="ECO:0000256" key="2">
    <source>
        <dbReference type="ARBA" id="ARBA00013194"/>
    </source>
</evidence>
<evidence type="ECO:0000256" key="1">
    <source>
        <dbReference type="ARBA" id="ARBA00000971"/>
    </source>
</evidence>
<dbReference type="EMBL" id="MBFS01003547">
    <property type="protein sequence ID" value="PVU86047.1"/>
    <property type="molecule type" value="Genomic_DNA"/>
</dbReference>
<keyword evidence="6" id="KW-0413">Isomerase</keyword>
<dbReference type="InterPro" id="IPR044666">
    <property type="entry name" value="Cyclophilin_A-like"/>
</dbReference>
<dbReference type="CDD" id="cd01927">
    <property type="entry name" value="cyclophilin_WD40"/>
    <property type="match status" value="1"/>
</dbReference>
<dbReference type="PRINTS" id="PR00153">
    <property type="entry name" value="CSAPPISMRASE"/>
</dbReference>
<dbReference type="InterPro" id="IPR002130">
    <property type="entry name" value="Cyclophilin-type_PPIase_dom"/>
</dbReference>
<dbReference type="InterPro" id="IPR029000">
    <property type="entry name" value="Cyclophilin-like_dom_sf"/>
</dbReference>
<dbReference type="SMART" id="SM00320">
    <property type="entry name" value="WD40"/>
    <property type="match status" value="4"/>
</dbReference>
<dbReference type="InterPro" id="IPR015943">
    <property type="entry name" value="WD40/YVTN_repeat-like_dom_sf"/>
</dbReference>
<keyword evidence="4" id="KW-0677">Repeat</keyword>
<keyword evidence="3 7" id="KW-0853">WD repeat</keyword>
<dbReference type="PROSITE" id="PS50082">
    <property type="entry name" value="WD_REPEATS_2"/>
    <property type="match status" value="1"/>
</dbReference>
<gene>
    <name evidence="9" type="ORF">BB560_006823</name>
</gene>
<dbReference type="GO" id="GO:0005634">
    <property type="term" value="C:nucleus"/>
    <property type="evidence" value="ECO:0007669"/>
    <property type="project" value="UniProtKB-ARBA"/>
</dbReference>
<dbReference type="PROSITE" id="PS50072">
    <property type="entry name" value="CSA_PPIASE_2"/>
    <property type="match status" value="1"/>
</dbReference>
<dbReference type="InterPro" id="IPR039468">
    <property type="entry name" value="WDR19_WD40_rpt"/>
</dbReference>
<proteinExistence type="predicted"/>
<accession>A0A2T9Y160</accession>
<dbReference type="SUPFAM" id="SSF50891">
    <property type="entry name" value="Cyclophilin-like"/>
    <property type="match status" value="1"/>
</dbReference>
<dbReference type="InterPro" id="IPR001680">
    <property type="entry name" value="WD40_rpt"/>
</dbReference>
<sequence length="549" mass="60862">MHRAPLTSVITTKTDFLISASSDGHIKFWKISEKDLEFVKNYKAHTSTVSQLCCNDPGLLLASISPDKSCKIFDVLNFDMINIIQLDFVPSAVCWAHVAEIGSWILLISDSISNTIYKYSSDGYLLGSISSIHKNPVASIIYNYKADILVSCDSKGSIEYWSLSNLNDLSLIKSITFSFKTETDLYSLQKAKAVPFQLCFSPDFSMFSSTSSDSKIRVFEFTSGKLLLSIDESISNTKLVPGIDEMEFGRKLAVERELLKSPSISSSRAIFDSSSSYLLYSTVLGIRVIDINAKSAVRLLGLPEPHRFIDLALWQQPSIKTRTVDTSASDNPLLKSNLATPTIFTTAFKQNRFYLFTNSEASQTSDTARDIINEKPTLEEQKLAVATNEYSLASSAILRTTKGDIHLELYPEHTPKTVENFCGLATKGYYDGVIFHRVIKDFMIQTGDPLGDGTGGESIWGKDFNDEFVSSLKHDNPYTLSMANAGPNTNGSQFFITTAPAPWLDNKHAIFGRVSKGIDVVLAIERAKTDRNDKPFDDISIINVELSQT</sequence>
<evidence type="ECO:0000259" key="8">
    <source>
        <dbReference type="PROSITE" id="PS50072"/>
    </source>
</evidence>
<name>A0A2T9Y160_9FUNG</name>
<dbReference type="Pfam" id="PF00400">
    <property type="entry name" value="WD40"/>
    <property type="match status" value="1"/>
</dbReference>
<evidence type="ECO:0000256" key="6">
    <source>
        <dbReference type="ARBA" id="ARBA00023235"/>
    </source>
</evidence>
<dbReference type="InterPro" id="IPR036322">
    <property type="entry name" value="WD40_repeat_dom_sf"/>
</dbReference>
<dbReference type="PANTHER" id="PTHR45625">
    <property type="entry name" value="PEPTIDYL-PROLYL CIS-TRANS ISOMERASE-RELATED"/>
    <property type="match status" value="1"/>
</dbReference>
<dbReference type="PANTHER" id="PTHR45625:SF4">
    <property type="entry name" value="PEPTIDYLPROLYL ISOMERASE DOMAIN AND WD REPEAT-CONTAINING PROTEIN 1"/>
    <property type="match status" value="1"/>
</dbReference>
<dbReference type="Gene3D" id="2.130.10.10">
    <property type="entry name" value="YVTN repeat-like/Quinoprotein amine dehydrogenase"/>
    <property type="match status" value="1"/>
</dbReference>
<evidence type="ECO:0000313" key="10">
    <source>
        <dbReference type="Proteomes" id="UP000245609"/>
    </source>
</evidence>
<feature type="domain" description="PPIase cyclophilin-type" evidence="8">
    <location>
        <begin position="392"/>
        <end position="546"/>
    </location>
</feature>
<comment type="catalytic activity">
    <reaction evidence="1">
        <text>[protein]-peptidylproline (omega=180) = [protein]-peptidylproline (omega=0)</text>
        <dbReference type="Rhea" id="RHEA:16237"/>
        <dbReference type="Rhea" id="RHEA-COMP:10747"/>
        <dbReference type="Rhea" id="RHEA-COMP:10748"/>
        <dbReference type="ChEBI" id="CHEBI:83833"/>
        <dbReference type="ChEBI" id="CHEBI:83834"/>
        <dbReference type="EC" id="5.2.1.8"/>
    </reaction>
</comment>
<dbReference type="Proteomes" id="UP000245609">
    <property type="component" value="Unassembled WGS sequence"/>
</dbReference>
<dbReference type="GO" id="GO:0006457">
    <property type="term" value="P:protein folding"/>
    <property type="evidence" value="ECO:0007669"/>
    <property type="project" value="InterPro"/>
</dbReference>
<evidence type="ECO:0000256" key="7">
    <source>
        <dbReference type="PROSITE-ProRule" id="PRU00221"/>
    </source>
</evidence>
<comment type="caution">
    <text evidence="9">The sequence shown here is derived from an EMBL/GenBank/DDBJ whole genome shotgun (WGS) entry which is preliminary data.</text>
</comment>
<evidence type="ECO:0000256" key="4">
    <source>
        <dbReference type="ARBA" id="ARBA00022737"/>
    </source>
</evidence>
<dbReference type="STRING" id="133381.A0A2T9Y160"/>
<feature type="repeat" description="WD" evidence="7">
    <location>
        <begin position="1"/>
        <end position="39"/>
    </location>
</feature>
<evidence type="ECO:0000256" key="5">
    <source>
        <dbReference type="ARBA" id="ARBA00023110"/>
    </source>
</evidence>
<organism evidence="9 10">
    <name type="scientific">Smittium megazygosporum</name>
    <dbReference type="NCBI Taxonomy" id="133381"/>
    <lineage>
        <taxon>Eukaryota</taxon>
        <taxon>Fungi</taxon>
        <taxon>Fungi incertae sedis</taxon>
        <taxon>Zoopagomycota</taxon>
        <taxon>Kickxellomycotina</taxon>
        <taxon>Harpellomycetes</taxon>
        <taxon>Harpellales</taxon>
        <taxon>Legeriomycetaceae</taxon>
        <taxon>Smittium</taxon>
    </lineage>
</organism>
<keyword evidence="5" id="KW-0697">Rotamase</keyword>
<dbReference type="InterPro" id="IPR020892">
    <property type="entry name" value="Cyclophilin-type_PPIase_CS"/>
</dbReference>
<keyword evidence="10" id="KW-1185">Reference proteome</keyword>
<dbReference type="OrthoDB" id="10264753at2759"/>
<dbReference type="FunFam" id="2.40.100.10:FF:000003">
    <property type="entry name" value="Peptidylprolyl isomerase domain and WD repeat-containing 1"/>
    <property type="match status" value="1"/>
</dbReference>
<dbReference type="Pfam" id="PF00160">
    <property type="entry name" value="Pro_isomerase"/>
    <property type="match status" value="1"/>
</dbReference>